<dbReference type="PANTHER" id="PTHR12747:SF0">
    <property type="entry name" value="ELONGATOR COMPLEX PROTEIN 1"/>
    <property type="match status" value="1"/>
</dbReference>
<proteinExistence type="inferred from homology"/>
<dbReference type="InterPro" id="IPR056165">
    <property type="entry name" value="Beta-prop_ELP1_2nd"/>
</dbReference>
<feature type="domain" description="ELP1 alpha-solenoid" evidence="10">
    <location>
        <begin position="754"/>
        <end position="819"/>
    </location>
</feature>
<dbReference type="PANTHER" id="PTHR12747">
    <property type="entry name" value="ELONGATOR COMPLEX PROTEIN 1"/>
    <property type="match status" value="1"/>
</dbReference>
<dbReference type="GO" id="GO:0002926">
    <property type="term" value="P:tRNA wobble base 5-methoxycarbonylmethyl-2-thiouridinylation"/>
    <property type="evidence" value="ECO:0007669"/>
    <property type="project" value="TreeGrafter"/>
</dbReference>
<keyword evidence="12" id="KW-1185">Reference proteome</keyword>
<evidence type="ECO:0000313" key="12">
    <source>
        <dbReference type="Proteomes" id="UP000775547"/>
    </source>
</evidence>
<protein>
    <recommendedName>
        <fullName evidence="6">Elongator complex protein 1</fullName>
    </recommendedName>
</protein>
<dbReference type="Pfam" id="PF23797">
    <property type="entry name" value="Beta-prop_ELP1_2nd"/>
    <property type="match status" value="1"/>
</dbReference>
<organism evidence="11 12">
    <name type="scientific">Asterophora parasitica</name>
    <dbReference type="NCBI Taxonomy" id="117018"/>
    <lineage>
        <taxon>Eukaryota</taxon>
        <taxon>Fungi</taxon>
        <taxon>Dikarya</taxon>
        <taxon>Basidiomycota</taxon>
        <taxon>Agaricomycotina</taxon>
        <taxon>Agaricomycetes</taxon>
        <taxon>Agaricomycetidae</taxon>
        <taxon>Agaricales</taxon>
        <taxon>Tricholomatineae</taxon>
        <taxon>Lyophyllaceae</taxon>
        <taxon>Asterophora</taxon>
    </lineage>
</organism>
<evidence type="ECO:0000256" key="2">
    <source>
        <dbReference type="ARBA" id="ARBA00005043"/>
    </source>
</evidence>
<gene>
    <name evidence="11" type="ORF">DXG03_008338</name>
</gene>
<dbReference type="AlphaFoldDB" id="A0A9P7K920"/>
<comment type="similarity">
    <text evidence="3">Belongs to the ELP1/IKA1 family.</text>
</comment>
<evidence type="ECO:0000259" key="9">
    <source>
        <dbReference type="Pfam" id="PF23878"/>
    </source>
</evidence>
<evidence type="ECO:0000256" key="5">
    <source>
        <dbReference type="ARBA" id="ARBA00022694"/>
    </source>
</evidence>
<evidence type="ECO:0000256" key="1">
    <source>
        <dbReference type="ARBA" id="ARBA00004496"/>
    </source>
</evidence>
<feature type="domain" description="ELP1 first N-terminal beta-propeller" evidence="7">
    <location>
        <begin position="1"/>
        <end position="380"/>
    </location>
</feature>
<dbReference type="InterPro" id="IPR056164">
    <property type="entry name" value="Beta-prop_ELP1_1st"/>
</dbReference>
<dbReference type="Pfam" id="PF04762">
    <property type="entry name" value="Beta-prop_ELP1_1st"/>
    <property type="match status" value="1"/>
</dbReference>
<keyword evidence="5" id="KW-0819">tRNA processing</keyword>
<comment type="pathway">
    <text evidence="2">tRNA modification; 5-methoxycarbonylmethyl-2-thiouridine-tRNA biosynthesis.</text>
</comment>
<dbReference type="Pfam" id="PF23925">
    <property type="entry name" value="A-sol_ELP1"/>
    <property type="match status" value="2"/>
</dbReference>
<evidence type="ECO:0000259" key="8">
    <source>
        <dbReference type="Pfam" id="PF23797"/>
    </source>
</evidence>
<comment type="subcellular location">
    <subcellularLocation>
        <location evidence="1">Cytoplasm</location>
    </subcellularLocation>
</comment>
<evidence type="ECO:0000256" key="6">
    <source>
        <dbReference type="ARBA" id="ARBA00029535"/>
    </source>
</evidence>
<comment type="caution">
    <text evidence="11">The sequence shown here is derived from an EMBL/GenBank/DDBJ whole genome shotgun (WGS) entry which is preliminary data.</text>
</comment>
<name>A0A9P7K920_9AGAR</name>
<dbReference type="Pfam" id="PF23878">
    <property type="entry name" value="TPR_ELP1"/>
    <property type="match status" value="1"/>
</dbReference>
<evidence type="ECO:0000259" key="10">
    <source>
        <dbReference type="Pfam" id="PF23925"/>
    </source>
</evidence>
<evidence type="ECO:0000259" key="7">
    <source>
        <dbReference type="Pfam" id="PF04762"/>
    </source>
</evidence>
<feature type="domain" description="ELP1 alpha-solenoid" evidence="10">
    <location>
        <begin position="828"/>
        <end position="932"/>
    </location>
</feature>
<dbReference type="InterPro" id="IPR056166">
    <property type="entry name" value="TPR_ELP1"/>
</dbReference>
<dbReference type="GO" id="GO:0000049">
    <property type="term" value="F:tRNA binding"/>
    <property type="evidence" value="ECO:0007669"/>
    <property type="project" value="TreeGrafter"/>
</dbReference>
<dbReference type="Gene3D" id="2.130.10.10">
    <property type="entry name" value="YVTN repeat-like/Quinoprotein amine dehydrogenase"/>
    <property type="match status" value="1"/>
</dbReference>
<reference evidence="11" key="1">
    <citation type="submission" date="2020-07" db="EMBL/GenBank/DDBJ databases">
        <authorList>
            <person name="Nieuwenhuis M."/>
            <person name="Van De Peppel L.J.J."/>
        </authorList>
    </citation>
    <scope>NUCLEOTIDE SEQUENCE</scope>
    <source>
        <strain evidence="11">AP01</strain>
        <tissue evidence="11">Mycelium</tissue>
    </source>
</reference>
<dbReference type="OrthoDB" id="40048at2759"/>
<feature type="non-terminal residue" evidence="11">
    <location>
        <position position="1"/>
    </location>
</feature>
<accession>A0A9P7K920</accession>
<sequence>MRNLSLYATSSTDLQNANVTATAIDVDENVIYTTSERQDPDGNVDVEVWKVEDNENPSVFTMFTTTCAVSHTSNTSQVISLRVIPEARRLSAIMRNGDITMISLEEDATVEVEGTVEPWISAASWSPDESLLVVITGEDKLILMTSTFDVLSEAPIHAHDFGEDAPINVGWGSKQTQFHGSLGKAAAQAPAQAVIGSSPDDDEAPRISWRGDGAFFVVSTLSPVGPPTRCRTLRVYDREGVLQSTSEAVAGLEHPLVWRPSGNLIVGTQRFGFEGGGAGKEGRHDVVFFERNGLRHGEFGIRAGELASSGSETKKWGYRVRELSWSSDSNVLAIWIEREEGDIVQLWTTGNYHWYLKHEIIAPAAPGQSGKFTSVAWHPENALQIILTTRSTNVMIAFLKARLTKRPFPAELIQRSYAWETFVSPSAPPIDSGAVAVLDGTNILLTPFRVQNVPPPMSTAQISLSKSQGSSADNLRVPISASFSAASDTLAVLWESGYTELWSLQTRLEGGRGKVLNPIRSWSGSLNGNVKNARQIQLSSSDATGHHSTISVLWTNQGKDFVTTLHLEGFAPRADPETFTLPHINSQLLNATGQLTTQGPNGEVYRYDGEKEFLPVAQFDEFSLQSQSALVGPVDAQQVPITIYVGLGSSGKLRIASGDSTHVLATNATSFAIAPGFVIFTTTAHEAIFAPLASLRSLLDSEDAESTPEKTEKEKADWQARRVERGSRIVVAVPSAMSLVLQMPRGNLETINPRPLVMEVVKQDIDAGNYRKAFFACRKHRIDLNVLVDHDQAKFLERISSFVEQIHEVDHINLFLSGLGRGSQPPETIAKLCDAVRVELEKKDLTKYVNSLLTAYVVKTPPDHEAGLALLLRLRETNPEVVEDAVKYIIFLVDANRLFDTALGMYDFSLVLMIAQHAQKDPREYLPFLRELRTLEKFYQRFKIDDHLKRHESALRNLNLAGANYFDEATAYVELHQLYDAALRIWKGTDRYNTILELYGDWLFERRDFRQAGS</sequence>
<feature type="domain" description="ELP1 TPR" evidence="9">
    <location>
        <begin position="939"/>
        <end position="1014"/>
    </location>
</feature>
<dbReference type="Proteomes" id="UP000775547">
    <property type="component" value="Unassembled WGS sequence"/>
</dbReference>
<dbReference type="InterPro" id="IPR056167">
    <property type="entry name" value="A-sol_ELP1"/>
</dbReference>
<evidence type="ECO:0000256" key="3">
    <source>
        <dbReference type="ARBA" id="ARBA00006086"/>
    </source>
</evidence>
<evidence type="ECO:0000313" key="11">
    <source>
        <dbReference type="EMBL" id="KAG5640485.1"/>
    </source>
</evidence>
<dbReference type="InterPro" id="IPR015943">
    <property type="entry name" value="WD40/YVTN_repeat-like_dom_sf"/>
</dbReference>
<reference evidence="11" key="2">
    <citation type="submission" date="2021-10" db="EMBL/GenBank/DDBJ databases">
        <title>Phylogenomics reveals ancestral predisposition of the termite-cultivated fungus Termitomyces towards a domesticated lifestyle.</title>
        <authorList>
            <person name="Auxier B."/>
            <person name="Grum-Grzhimaylo A."/>
            <person name="Cardenas M.E."/>
            <person name="Lodge J.D."/>
            <person name="Laessoe T."/>
            <person name="Pedersen O."/>
            <person name="Smith M.E."/>
            <person name="Kuyper T.W."/>
            <person name="Franco-Molano E.A."/>
            <person name="Baroni T.J."/>
            <person name="Aanen D.K."/>
        </authorList>
    </citation>
    <scope>NUCLEOTIDE SEQUENCE</scope>
    <source>
        <strain evidence="11">AP01</strain>
        <tissue evidence="11">Mycelium</tissue>
    </source>
</reference>
<dbReference type="GO" id="GO:0033588">
    <property type="term" value="C:elongator holoenzyme complex"/>
    <property type="evidence" value="ECO:0007669"/>
    <property type="project" value="InterPro"/>
</dbReference>
<dbReference type="SUPFAM" id="SSF69322">
    <property type="entry name" value="Tricorn protease domain 2"/>
    <property type="match status" value="1"/>
</dbReference>
<dbReference type="GO" id="GO:0005829">
    <property type="term" value="C:cytosol"/>
    <property type="evidence" value="ECO:0007669"/>
    <property type="project" value="TreeGrafter"/>
</dbReference>
<keyword evidence="4" id="KW-0963">Cytoplasm</keyword>
<feature type="domain" description="ELP1 N-terminal second beta-propeller" evidence="8">
    <location>
        <begin position="437"/>
        <end position="730"/>
    </location>
</feature>
<evidence type="ECO:0000256" key="4">
    <source>
        <dbReference type="ARBA" id="ARBA00022490"/>
    </source>
</evidence>
<dbReference type="InterPro" id="IPR006849">
    <property type="entry name" value="Elp1"/>
</dbReference>
<dbReference type="EMBL" id="JABCKV010000685">
    <property type="protein sequence ID" value="KAG5640485.1"/>
    <property type="molecule type" value="Genomic_DNA"/>
</dbReference>